<evidence type="ECO:0000313" key="1">
    <source>
        <dbReference type="EMBL" id="KAJ8671684.1"/>
    </source>
</evidence>
<reference evidence="1" key="1">
    <citation type="submission" date="2023-04" db="EMBL/GenBank/DDBJ databases">
        <title>A chromosome-level genome assembly of the parasitoid wasp Eretmocerus hayati.</title>
        <authorList>
            <person name="Zhong Y."/>
            <person name="Liu S."/>
            <person name="Liu Y."/>
        </authorList>
    </citation>
    <scope>NUCLEOTIDE SEQUENCE</scope>
    <source>
        <strain evidence="1">ZJU_SS_LIU_2023</strain>
    </source>
</reference>
<organism evidence="1 2">
    <name type="scientific">Eretmocerus hayati</name>
    <dbReference type="NCBI Taxonomy" id="131215"/>
    <lineage>
        <taxon>Eukaryota</taxon>
        <taxon>Metazoa</taxon>
        <taxon>Ecdysozoa</taxon>
        <taxon>Arthropoda</taxon>
        <taxon>Hexapoda</taxon>
        <taxon>Insecta</taxon>
        <taxon>Pterygota</taxon>
        <taxon>Neoptera</taxon>
        <taxon>Endopterygota</taxon>
        <taxon>Hymenoptera</taxon>
        <taxon>Apocrita</taxon>
        <taxon>Proctotrupomorpha</taxon>
        <taxon>Chalcidoidea</taxon>
        <taxon>Aphelinidae</taxon>
        <taxon>Aphelininae</taxon>
        <taxon>Eretmocerus</taxon>
    </lineage>
</organism>
<dbReference type="EMBL" id="CM056743">
    <property type="protein sequence ID" value="KAJ8671684.1"/>
    <property type="molecule type" value="Genomic_DNA"/>
</dbReference>
<name>A0ACC2NKR0_9HYME</name>
<sequence length="959" mass="109096">MSSRASSDRNRIPNASNLPKRYNLENYQKYDQEEMIKKAGKNVSRTTVWRKNKGKSTKSAPEKEGTGNSTSSRATTARKVDAGRIHRGNPPYPQISRPSTSRETDGEEVHPDSVDHTQSLQESVPGATNENDACPCLMEVDETIPHGGTSDDDTSQNSPINPEKSSSESSTSSQSYQGSLQSGNGSDTDALSDITTDGNDFRQFEDQIFGDEMYHKVMFESSGITVGDVILMIKACSLRFAISREGQLRMGEMMEVCAGPEFETLSLSEYFMDKYVPTNNDQLDYHYYCTSCSKAVVYSTNAQKKIPTETFRCPEESCQSPNLVSVKSQNYFTSVSMEYQIKRILSNGILLNDIIRNIESRKNPSQIDGSSFKDVHDGSLNKQMMIQHRDETTTILSGNVNADGAPFNNNGVMHGWPSQMLLNDLSPKLRWRNIILTGMLMTVTKEPSIEVLNLYMKKTLLDQLKRLNGERITVTVNNKSYTFCFKILNFNLDTPARAMFQNRMLYNALYGCSWCYQIGIWISGSTRFPASHESPPRTHESHVRDVRHLEEMLEGNPRLRTLKKKKHVRGAKGRPSIMSEEHEDECDHLDAVWSFPYEYMHGMDIGVAQYVVGDLKDPHCPVRLMPREWAEVESRLLLIKPTQDIHRLPREGQLTGGAKMKASEARAWILCYALPCLKGILNEEAFSHYSLLTKTLYTYLKDEIKSGEVDEGEKDAMTFIRDYEKIYKKYPTFNIHSWKHAAESIRRSGPPALNSTFPFESNIYFLKLLVSGPKDMNKQISKKYLQLTYFRTGCTQHPDMSPEARMFCEDLFVHKLAKTAVRDDVSGVVYFQNKGDEDVQGLGVCTIYSKCIHKNLVLHSTRYTLVEKTDDTFVKLCSGEYARIIDILSHAGDCYLRLCHVQIEEQLPFQHVTHMRKVIRWDESQTNLVRIELIERKTLFVDVGVAQYVCTLPNHIEVQ</sequence>
<protein>
    <submittedName>
        <fullName evidence="1">Uncharacterized protein</fullName>
    </submittedName>
</protein>
<comment type="caution">
    <text evidence="1">The sequence shown here is derived from an EMBL/GenBank/DDBJ whole genome shotgun (WGS) entry which is preliminary data.</text>
</comment>
<dbReference type="Proteomes" id="UP001239111">
    <property type="component" value="Chromosome 3"/>
</dbReference>
<evidence type="ECO:0000313" key="2">
    <source>
        <dbReference type="Proteomes" id="UP001239111"/>
    </source>
</evidence>
<gene>
    <name evidence="1" type="ORF">QAD02_002943</name>
</gene>
<proteinExistence type="predicted"/>
<keyword evidence="2" id="KW-1185">Reference proteome</keyword>
<accession>A0ACC2NKR0</accession>